<reference evidence="2 3" key="1">
    <citation type="submission" date="2019-12" db="EMBL/GenBank/DDBJ databases">
        <title>Novel species isolated from a subtropical stream in China.</title>
        <authorList>
            <person name="Lu H."/>
        </authorList>
    </citation>
    <scope>NUCLEOTIDE SEQUENCE [LARGE SCALE GENOMIC DNA]</scope>
    <source>
        <strain evidence="2 3">FT134W</strain>
    </source>
</reference>
<proteinExistence type="predicted"/>
<protein>
    <submittedName>
        <fullName evidence="2">Transposase</fullName>
    </submittedName>
</protein>
<gene>
    <name evidence="2" type="ORF">GTP56_14365</name>
</gene>
<dbReference type="Proteomes" id="UP000469734">
    <property type="component" value="Unassembled WGS sequence"/>
</dbReference>
<evidence type="ECO:0000256" key="1">
    <source>
        <dbReference type="SAM" id="MobiDB-lite"/>
    </source>
</evidence>
<sequence length="357" mass="41159">MNDDYDTPWKDVITDHFPELMAFYFPSAHAAIDWSRPHDFLDQELSALSPGAELGKRLLDKLVRVYLHQGGEQWVLVHLEVQGWRDAGFAERIFTYHYRVFDRYHRPVASMAVLADTGRRWKPESFAYSLLGCELRLNFPVAKLQDYAGCLDALLTDTNPFALVTAAHLLTQQTKHSPHQRRRAKWRLAKLLYQRDWDKRRIINLHRTIDWLMRLPKSLDKRLRYGILELERRKAMPYVTSYERIGMEIGMRKGLQEGLQKGLQEGLQKGLQAGLQKGLEEGRQKGLQEGRQEGLQEGRQEGRQEGGAEMLAALLGKRFGALDPDVAARLVNADVAQLSKWVLNFVDAHTLDEVFRD</sequence>
<comment type="caution">
    <text evidence="2">The sequence shown here is derived from an EMBL/GenBank/DDBJ whole genome shotgun (WGS) entry which is preliminary data.</text>
</comment>
<accession>A0A7X4KHF5</accession>
<dbReference type="RefSeq" id="WP_161050563.1">
    <property type="nucleotide sequence ID" value="NZ_WWCR01000013.1"/>
</dbReference>
<feature type="region of interest" description="Disordered" evidence="1">
    <location>
        <begin position="274"/>
        <end position="303"/>
    </location>
</feature>
<dbReference type="PANTHER" id="PTHR35586">
    <property type="entry name" value="SLL1691 PROTEIN"/>
    <property type="match status" value="1"/>
</dbReference>
<dbReference type="EMBL" id="WWCR01000013">
    <property type="protein sequence ID" value="MYM73375.1"/>
    <property type="molecule type" value="Genomic_DNA"/>
</dbReference>
<evidence type="ECO:0000313" key="3">
    <source>
        <dbReference type="Proteomes" id="UP000469734"/>
    </source>
</evidence>
<name>A0A7X4KHF5_9BURK</name>
<evidence type="ECO:0000313" key="2">
    <source>
        <dbReference type="EMBL" id="MYM73375.1"/>
    </source>
</evidence>
<dbReference type="PANTHER" id="PTHR35586:SF1">
    <property type="entry name" value="SLL1691 PROTEIN"/>
    <property type="match status" value="1"/>
</dbReference>
<organism evidence="2 3">
    <name type="scientific">Duganella margarita</name>
    <dbReference type="NCBI Taxonomy" id="2692170"/>
    <lineage>
        <taxon>Bacteria</taxon>
        <taxon>Pseudomonadati</taxon>
        <taxon>Pseudomonadota</taxon>
        <taxon>Betaproteobacteria</taxon>
        <taxon>Burkholderiales</taxon>
        <taxon>Oxalobacteraceae</taxon>
        <taxon>Telluria group</taxon>
        <taxon>Duganella</taxon>
    </lineage>
</organism>
<feature type="compositionally biased region" description="Basic and acidic residues" evidence="1">
    <location>
        <begin position="278"/>
        <end position="303"/>
    </location>
</feature>
<dbReference type="AlphaFoldDB" id="A0A7X4KHF5"/>